<keyword evidence="2" id="KW-0325">Glycoprotein</keyword>
<keyword evidence="6" id="KW-0812">Transmembrane</keyword>
<keyword evidence="6" id="KW-1133">Transmembrane helix</keyword>
<evidence type="ECO:0000313" key="9">
    <source>
        <dbReference type="EMBL" id="CAD7278929.1"/>
    </source>
</evidence>
<dbReference type="EMBL" id="OA883447">
    <property type="protein sequence ID" value="CAD7278929.1"/>
    <property type="molecule type" value="Genomic_DNA"/>
</dbReference>
<dbReference type="PANTHER" id="PTHR10605:SF65">
    <property type="entry name" value="GH20068P"/>
    <property type="match status" value="1"/>
</dbReference>
<evidence type="ECO:0000259" key="8">
    <source>
        <dbReference type="Pfam" id="PF01569"/>
    </source>
</evidence>
<dbReference type="Pfam" id="PF01569">
    <property type="entry name" value="PAP2"/>
    <property type="match status" value="1"/>
</dbReference>
<evidence type="ECO:0000313" key="10">
    <source>
        <dbReference type="Proteomes" id="UP000678499"/>
    </source>
</evidence>
<dbReference type="Gene3D" id="1.20.144.10">
    <property type="entry name" value="Phosphatidic acid phosphatase type 2/haloperoxidase"/>
    <property type="match status" value="1"/>
</dbReference>
<name>A0A7R9BQS5_9CRUS</name>
<feature type="binding site" evidence="4">
    <location>
        <begin position="97"/>
        <end position="101"/>
    </location>
    <ligand>
        <name>3'-phosphoadenylyl sulfate</name>
        <dbReference type="ChEBI" id="CHEBI:58339"/>
    </ligand>
</feature>
<dbReference type="PANTHER" id="PTHR10605">
    <property type="entry name" value="HEPARAN SULFATE SULFOTRANSFERASE"/>
    <property type="match status" value="1"/>
</dbReference>
<keyword evidence="10" id="KW-1185">Reference proteome</keyword>
<dbReference type="InterPro" id="IPR037359">
    <property type="entry name" value="NST/OST"/>
</dbReference>
<keyword evidence="5" id="KW-1015">Disulfide bond</keyword>
<dbReference type="InterPro" id="IPR000326">
    <property type="entry name" value="PAP2/HPO"/>
</dbReference>
<dbReference type="Gene3D" id="3.40.50.300">
    <property type="entry name" value="P-loop containing nucleotide triphosphate hydrolases"/>
    <property type="match status" value="1"/>
</dbReference>
<proteinExistence type="predicted"/>
<dbReference type="Pfam" id="PF00685">
    <property type="entry name" value="Sulfotransfer_1"/>
    <property type="match status" value="1"/>
</dbReference>
<protein>
    <recommendedName>
        <fullName evidence="11">Sulfotransferase</fullName>
    </recommendedName>
</protein>
<feature type="domain" description="Sulfotransferase" evidence="7">
    <location>
        <begin position="88"/>
        <end position="302"/>
    </location>
</feature>
<feature type="binding site" evidence="4">
    <location>
        <begin position="309"/>
        <end position="313"/>
    </location>
    <ligand>
        <name>3'-phosphoadenylyl sulfate</name>
        <dbReference type="ChEBI" id="CHEBI:58339"/>
    </ligand>
</feature>
<feature type="domain" description="Phosphatidic acid phosphatase type 2/haloperoxidase" evidence="8">
    <location>
        <begin position="407"/>
        <end position="463"/>
    </location>
</feature>
<feature type="binding site" evidence="4">
    <location>
        <position position="180"/>
    </location>
    <ligand>
        <name>3'-phosphoadenylyl sulfate</name>
        <dbReference type="ChEBI" id="CHEBI:58339"/>
    </ligand>
</feature>
<dbReference type="SUPFAM" id="SSF48317">
    <property type="entry name" value="Acid phosphatase/Vanadium-dependent haloperoxidase"/>
    <property type="match status" value="1"/>
</dbReference>
<gene>
    <name evidence="9" type="ORF">NMOB1V02_LOCUS6619</name>
</gene>
<dbReference type="EMBL" id="CAJPEX010001410">
    <property type="protein sequence ID" value="CAG0919081.1"/>
    <property type="molecule type" value="Genomic_DNA"/>
</dbReference>
<organism evidence="9">
    <name type="scientific">Notodromas monacha</name>
    <dbReference type="NCBI Taxonomy" id="399045"/>
    <lineage>
        <taxon>Eukaryota</taxon>
        <taxon>Metazoa</taxon>
        <taxon>Ecdysozoa</taxon>
        <taxon>Arthropoda</taxon>
        <taxon>Crustacea</taxon>
        <taxon>Oligostraca</taxon>
        <taxon>Ostracoda</taxon>
        <taxon>Podocopa</taxon>
        <taxon>Podocopida</taxon>
        <taxon>Cypridocopina</taxon>
        <taxon>Cypridoidea</taxon>
        <taxon>Cyprididae</taxon>
        <taxon>Notodromas</taxon>
    </lineage>
</organism>
<dbReference type="Proteomes" id="UP000678499">
    <property type="component" value="Unassembled WGS sequence"/>
</dbReference>
<evidence type="ECO:0000256" key="4">
    <source>
        <dbReference type="PIRSR" id="PIRSR637359-2"/>
    </source>
</evidence>
<keyword evidence="1" id="KW-0808">Transferase</keyword>
<evidence type="ECO:0000256" key="2">
    <source>
        <dbReference type="ARBA" id="ARBA00023180"/>
    </source>
</evidence>
<evidence type="ECO:0000256" key="6">
    <source>
        <dbReference type="SAM" id="Phobius"/>
    </source>
</evidence>
<dbReference type="InterPro" id="IPR000863">
    <property type="entry name" value="Sulfotransferase_dom"/>
</dbReference>
<dbReference type="GO" id="GO:0008467">
    <property type="term" value="F:[heparan sulfate]-glucosamine 3-sulfotransferase activity"/>
    <property type="evidence" value="ECO:0007669"/>
    <property type="project" value="TreeGrafter"/>
</dbReference>
<evidence type="ECO:0000256" key="5">
    <source>
        <dbReference type="PIRSR" id="PIRSR637359-3"/>
    </source>
</evidence>
<accession>A0A7R9BQS5</accession>
<evidence type="ECO:0000259" key="7">
    <source>
        <dbReference type="Pfam" id="PF00685"/>
    </source>
</evidence>
<keyword evidence="6" id="KW-0472">Membrane</keyword>
<evidence type="ECO:0000256" key="3">
    <source>
        <dbReference type="PIRSR" id="PIRSR637359-1"/>
    </source>
</evidence>
<reference evidence="9" key="1">
    <citation type="submission" date="2020-11" db="EMBL/GenBank/DDBJ databases">
        <authorList>
            <person name="Tran Van P."/>
        </authorList>
    </citation>
    <scope>NUCLEOTIDE SEQUENCE</scope>
</reference>
<feature type="transmembrane region" description="Helical" evidence="6">
    <location>
        <begin position="440"/>
        <end position="461"/>
    </location>
</feature>
<feature type="binding site" evidence="4">
    <location>
        <position position="294"/>
    </location>
    <ligand>
        <name>3'-phosphoadenylyl sulfate</name>
        <dbReference type="ChEBI" id="CHEBI:58339"/>
    </ligand>
</feature>
<dbReference type="InterPro" id="IPR036938">
    <property type="entry name" value="PAP2/HPO_sf"/>
</dbReference>
<dbReference type="InterPro" id="IPR027417">
    <property type="entry name" value="P-loop_NTPase"/>
</dbReference>
<feature type="active site" description="For sulfotransferase activity" evidence="3">
    <location>
        <position position="97"/>
    </location>
</feature>
<evidence type="ECO:0000256" key="1">
    <source>
        <dbReference type="ARBA" id="ARBA00022679"/>
    </source>
</evidence>
<dbReference type="OrthoDB" id="411451at2759"/>
<feature type="disulfide bond" evidence="5">
    <location>
        <begin position="295"/>
        <end position="304"/>
    </location>
</feature>
<feature type="transmembrane region" description="Helical" evidence="6">
    <location>
        <begin position="408"/>
        <end position="428"/>
    </location>
</feature>
<dbReference type="FunFam" id="3.40.50.300:FF:002997">
    <property type="entry name" value="Sulfotransferase"/>
    <property type="match status" value="1"/>
</dbReference>
<feature type="binding site" evidence="4">
    <location>
        <position position="188"/>
    </location>
    <ligand>
        <name>3'-phosphoadenylyl sulfate</name>
        <dbReference type="ChEBI" id="CHEBI:58339"/>
    </ligand>
</feature>
<evidence type="ECO:0008006" key="11">
    <source>
        <dbReference type="Google" id="ProtNLM"/>
    </source>
</evidence>
<feature type="transmembrane region" description="Helical" evidence="6">
    <location>
        <begin position="27"/>
        <end position="46"/>
    </location>
</feature>
<dbReference type="SUPFAM" id="SSF52540">
    <property type="entry name" value="P-loop containing nucleoside triphosphate hydrolases"/>
    <property type="match status" value="1"/>
</dbReference>
<dbReference type="AlphaFoldDB" id="A0A7R9BQS5"/>
<sequence>MDRSKTVHLTVKNNVTERACVAWRKRFWKLAFASLFLCGIISYIHWGDVQVFGRPNVCSLTDPEVSDSALLNGTARRIHVKGTSRHLPSIIIIGAKKCGTRALLEMMNLHPRIRRTTREVHFFDRDVNYLNGLPWYRKRMPFSFPDQLTVEKTPGYFVSPEAPVRIRAMNKDVKLLLIVRDPVIRTISDYTQVVMTRNQDENDQAEDSFPQFEDMVFDVNGEVDTSYKAVRTSIYARFFPTWLEYFKREQIHVVDGENLVTNPFEEMRRVEIFLGVERILKPSNFWFSEEKGFYCLRNENGDKCLGPSKGRKHPNVSKEVVSKLRVFYSPFNVNFSKLADINFTWLVSGFYCDDEHLKETAVVPNTISDVVLLVVSICSSSLLWYTVEKIMMRYAAVADEESSERFSCLWRAIWPRLVCFLSIVWAVVCGGSRIKDRRHHWWDVLTGAVLGFVVAFFTIYVDPHRSWSHEYEYPQKSEEVYKELSRKKTDDKRRNEKELKLIASSSSNLVCS</sequence>